<comment type="catalytic activity">
    <reaction evidence="1 12">
        <text>(S)-malate = fumarate + H2O</text>
        <dbReference type="Rhea" id="RHEA:12460"/>
        <dbReference type="ChEBI" id="CHEBI:15377"/>
        <dbReference type="ChEBI" id="CHEBI:15589"/>
        <dbReference type="ChEBI" id="CHEBI:29806"/>
        <dbReference type="EC" id="4.2.1.2"/>
    </reaction>
</comment>
<dbReference type="InterPro" id="IPR036660">
    <property type="entry name" value="Fe-S_hydroAse_TtdB_cat_sf"/>
</dbReference>
<dbReference type="NCBIfam" id="TIGR00723">
    <property type="entry name" value="ttdB_fumA_fumB"/>
    <property type="match status" value="1"/>
</dbReference>
<comment type="pathway">
    <text evidence="3">Carbohydrate metabolism; tricarboxylic acid cycle; (S)-malate from fumarate: step 1/1.</text>
</comment>
<evidence type="ECO:0000313" key="16">
    <source>
        <dbReference type="Proteomes" id="UP001327225"/>
    </source>
</evidence>
<evidence type="ECO:0000256" key="6">
    <source>
        <dbReference type="ARBA" id="ARBA00022485"/>
    </source>
</evidence>
<evidence type="ECO:0000256" key="5">
    <source>
        <dbReference type="ARBA" id="ARBA00011738"/>
    </source>
</evidence>
<keyword evidence="6 12" id="KW-0004">4Fe-4S</keyword>
<evidence type="ECO:0000313" key="15">
    <source>
        <dbReference type="EMBL" id="WQQ25804.1"/>
    </source>
</evidence>
<evidence type="ECO:0000256" key="8">
    <source>
        <dbReference type="ARBA" id="ARBA00022723"/>
    </source>
</evidence>
<evidence type="ECO:0000256" key="9">
    <source>
        <dbReference type="ARBA" id="ARBA00023004"/>
    </source>
</evidence>
<organism evidence="15 16">
    <name type="scientific">Nocardioides bizhenqiangii</name>
    <dbReference type="NCBI Taxonomy" id="3095076"/>
    <lineage>
        <taxon>Bacteria</taxon>
        <taxon>Bacillati</taxon>
        <taxon>Actinomycetota</taxon>
        <taxon>Actinomycetes</taxon>
        <taxon>Propionibacteriales</taxon>
        <taxon>Nocardioidaceae</taxon>
        <taxon>Nocardioides</taxon>
    </lineage>
</organism>
<dbReference type="EMBL" id="CP141059">
    <property type="protein sequence ID" value="WQQ25804.1"/>
    <property type="molecule type" value="Genomic_DNA"/>
</dbReference>
<dbReference type="Pfam" id="PF05683">
    <property type="entry name" value="Fumerase_C"/>
    <property type="match status" value="1"/>
</dbReference>
<proteinExistence type="inferred from homology"/>
<gene>
    <name evidence="15" type="ORF">SHK19_17775</name>
</gene>
<protein>
    <recommendedName>
        <fullName evidence="12">Fumarate hydratase class I</fullName>
        <ecNumber evidence="12">4.2.1.2</ecNumber>
    </recommendedName>
</protein>
<evidence type="ECO:0000256" key="4">
    <source>
        <dbReference type="ARBA" id="ARBA00008876"/>
    </source>
</evidence>
<evidence type="ECO:0000256" key="10">
    <source>
        <dbReference type="ARBA" id="ARBA00023014"/>
    </source>
</evidence>
<evidence type="ECO:0000256" key="1">
    <source>
        <dbReference type="ARBA" id="ARBA00000929"/>
    </source>
</evidence>
<evidence type="ECO:0000259" key="13">
    <source>
        <dbReference type="Pfam" id="PF05681"/>
    </source>
</evidence>
<dbReference type="InterPro" id="IPR011167">
    <property type="entry name" value="Fe_dep_fumarate_hydratase"/>
</dbReference>
<reference evidence="16" key="1">
    <citation type="submission" date="2023-12" db="EMBL/GenBank/DDBJ databases">
        <title>Novel species in genus Nocardioides.</title>
        <authorList>
            <person name="Zhou H."/>
        </authorList>
    </citation>
    <scope>NUCLEOTIDE SEQUENCE [LARGE SCALE GENOMIC DNA]</scope>
    <source>
        <strain evidence="16">HM61</strain>
    </source>
</reference>
<name>A0ABZ0ZPQ4_9ACTN</name>
<keyword evidence="16" id="KW-1185">Reference proteome</keyword>
<dbReference type="Gene3D" id="3.20.130.10">
    <property type="entry name" value="Fe-S hydro-lyase, tartrate dehydratase beta-type, catalytic domain"/>
    <property type="match status" value="1"/>
</dbReference>
<dbReference type="RefSeq" id="WP_322456235.1">
    <property type="nucleotide sequence ID" value="NZ_CP141059.1"/>
</dbReference>
<dbReference type="PANTHER" id="PTHR30389:SF0">
    <property type="entry name" value="FUMARATE HYDRATASE CLASS I, AEROBIC"/>
    <property type="match status" value="1"/>
</dbReference>
<feature type="domain" description="Fe-S hydro-lyase tartrate dehydratase beta-type catalytic" evidence="14">
    <location>
        <begin position="336"/>
        <end position="542"/>
    </location>
</feature>
<accession>A0ABZ0ZPQ4</accession>
<dbReference type="GO" id="GO:0004333">
    <property type="term" value="F:fumarate hydratase activity"/>
    <property type="evidence" value="ECO:0007669"/>
    <property type="project" value="UniProtKB-EC"/>
</dbReference>
<comment type="subunit">
    <text evidence="5 12">Homodimer.</text>
</comment>
<evidence type="ECO:0000256" key="11">
    <source>
        <dbReference type="ARBA" id="ARBA00023239"/>
    </source>
</evidence>
<keyword evidence="9 12" id="KW-0408">Iron</keyword>
<sequence length="561" mass="60932">MADAEFRYSDLLPTGQDETPYRLVTTEGVTTFEAEGQTFLRVDPAAIRRLTAEAMHDISHYLRPAHLAQLRKIIDDPEASGNDRFVALDLLKNVNISAGGVLPMCQDTGTAIVMGKKSEGVLTGSDDAEAISRGVYDAYTKLNLRYSQLAPLTTYDEKNTGTNLPAQIELYSTPQTSGKPEYKFLFMAKGGGSANKSFLFQETKAILNPKRMLSFLDEKIRSLGTAACPPYHLAVVIGGTSAEFALKTAKYASAHYLDNLPTEGSMSAHGFRDLELEEEVFKLTQSFGIGAQFGGKYFCHDVRVVRLPRHGASCPVAIAVSCSADRQALGKITAEGVFLEQLETDPVHYLPDTEEQHLIQGGEVVKIDLTQPMSDILATLSQHPVKTRLSLTGPLVVARDIAHAKIQERLDAGEEMPQYLKDHPVYYAGPAKTPEGFASGSFGPTTAGRMDSYVKSFQAAGGSMVMLAKGNRSKQVTEACKEYGGFYLGSIGGPAARLAQDCIRSVEVLEYPELGMEAVWKIEVEDFPAFIVVDDKGNDFFTDPSGAVTVPISGIRVRSAE</sequence>
<evidence type="ECO:0000256" key="3">
    <source>
        <dbReference type="ARBA" id="ARBA00004859"/>
    </source>
</evidence>
<dbReference type="EC" id="4.2.1.2" evidence="12"/>
<keyword evidence="7" id="KW-0816">Tricarboxylic acid cycle</keyword>
<evidence type="ECO:0000256" key="12">
    <source>
        <dbReference type="PIRNR" id="PIRNR001394"/>
    </source>
</evidence>
<evidence type="ECO:0000259" key="14">
    <source>
        <dbReference type="Pfam" id="PF05683"/>
    </source>
</evidence>
<comment type="cofactor">
    <cofactor evidence="2 12">
        <name>[4Fe-4S] cluster</name>
        <dbReference type="ChEBI" id="CHEBI:49883"/>
    </cofactor>
</comment>
<dbReference type="Proteomes" id="UP001327225">
    <property type="component" value="Chromosome"/>
</dbReference>
<dbReference type="PANTHER" id="PTHR30389">
    <property type="entry name" value="FUMARATE HYDRATASE-RELATED"/>
    <property type="match status" value="1"/>
</dbReference>
<keyword evidence="10 12" id="KW-0411">Iron-sulfur</keyword>
<dbReference type="InterPro" id="IPR004646">
    <property type="entry name" value="Fe-S_hydro-lyase_TtdA-typ_cat"/>
</dbReference>
<dbReference type="InterPro" id="IPR004647">
    <property type="entry name" value="Fe-S_hydro-lyase_TtdB-typ_cat"/>
</dbReference>
<feature type="domain" description="Fe-S hydro-lyase tartrate dehydratase alpha-type catalytic" evidence="13">
    <location>
        <begin position="50"/>
        <end position="329"/>
    </location>
</feature>
<dbReference type="Pfam" id="PF05681">
    <property type="entry name" value="Fumerase"/>
    <property type="match status" value="1"/>
</dbReference>
<dbReference type="SUPFAM" id="SSF117457">
    <property type="entry name" value="FumA C-terminal domain-like"/>
    <property type="match status" value="1"/>
</dbReference>
<evidence type="ECO:0000256" key="7">
    <source>
        <dbReference type="ARBA" id="ARBA00022532"/>
    </source>
</evidence>
<dbReference type="NCBIfam" id="TIGR00722">
    <property type="entry name" value="ttdA_fumA_fumB"/>
    <property type="match status" value="1"/>
</dbReference>
<keyword evidence="8 12" id="KW-0479">Metal-binding</keyword>
<evidence type="ECO:0000256" key="2">
    <source>
        <dbReference type="ARBA" id="ARBA00001966"/>
    </source>
</evidence>
<comment type="function">
    <text evidence="12">Catalyzes the reversible hydration of fumarate to (S)-malate.</text>
</comment>
<comment type="similarity">
    <text evidence="4 12">Belongs to the class-I fumarase family.</text>
</comment>
<dbReference type="InterPro" id="IPR051208">
    <property type="entry name" value="Class-I_Fumarase/Tartrate_DH"/>
</dbReference>
<dbReference type="PIRSF" id="PIRSF001394">
    <property type="entry name" value="Fe_dep_fumar_hy"/>
    <property type="match status" value="1"/>
</dbReference>
<keyword evidence="11 12" id="KW-0456">Lyase</keyword>